<name>A0A382E1N2_9ZZZZ</name>
<feature type="transmembrane region" description="Helical" evidence="6">
    <location>
        <begin position="15"/>
        <end position="33"/>
    </location>
</feature>
<dbReference type="PANTHER" id="PTHR30589:SF0">
    <property type="entry name" value="PHOSPHATIDYLGLYCEROL--PROLIPOPROTEIN DIACYLGLYCERYL TRANSFERASE"/>
    <property type="match status" value="1"/>
</dbReference>
<feature type="transmembrane region" description="Helical" evidence="6">
    <location>
        <begin position="207"/>
        <end position="224"/>
    </location>
</feature>
<keyword evidence="4 6" id="KW-1133">Transmembrane helix</keyword>
<evidence type="ECO:0008006" key="8">
    <source>
        <dbReference type="Google" id="ProtNLM"/>
    </source>
</evidence>
<accession>A0A382E1N2</accession>
<feature type="transmembrane region" description="Helical" evidence="6">
    <location>
        <begin position="45"/>
        <end position="70"/>
    </location>
</feature>
<dbReference type="AlphaFoldDB" id="A0A382E1N2"/>
<feature type="transmembrane region" description="Helical" evidence="6">
    <location>
        <begin position="178"/>
        <end position="195"/>
    </location>
</feature>
<evidence type="ECO:0000256" key="3">
    <source>
        <dbReference type="ARBA" id="ARBA00022692"/>
    </source>
</evidence>
<reference evidence="7" key="1">
    <citation type="submission" date="2018-05" db="EMBL/GenBank/DDBJ databases">
        <authorList>
            <person name="Lanie J.A."/>
            <person name="Ng W.-L."/>
            <person name="Kazmierczak K.M."/>
            <person name="Andrzejewski T.M."/>
            <person name="Davidsen T.M."/>
            <person name="Wayne K.J."/>
            <person name="Tettelin H."/>
            <person name="Glass J.I."/>
            <person name="Rusch D."/>
            <person name="Podicherti R."/>
            <person name="Tsui H.-C.T."/>
            <person name="Winkler M.E."/>
        </authorList>
    </citation>
    <scope>NUCLEOTIDE SEQUENCE</scope>
</reference>
<keyword evidence="3 6" id="KW-0812">Transmembrane</keyword>
<keyword evidence="1" id="KW-1003">Cell membrane</keyword>
<dbReference type="GO" id="GO:0042158">
    <property type="term" value="P:lipoprotein biosynthetic process"/>
    <property type="evidence" value="ECO:0007669"/>
    <property type="project" value="InterPro"/>
</dbReference>
<evidence type="ECO:0000256" key="1">
    <source>
        <dbReference type="ARBA" id="ARBA00022475"/>
    </source>
</evidence>
<protein>
    <recommendedName>
        <fullName evidence="8">Prolipoprotein diacylglyceryl transferase</fullName>
    </recommendedName>
</protein>
<dbReference type="GO" id="GO:0008961">
    <property type="term" value="F:phosphatidylglycerol-prolipoprotein diacylglyceryl transferase activity"/>
    <property type="evidence" value="ECO:0007669"/>
    <property type="project" value="InterPro"/>
</dbReference>
<sequence length="268" mass="29549">MHPILFETESVVVDSYSFFFTLAWIVGAVVYYREFRRLGWALEEMLMVMGGCIIGAVFGSYLFNAIFLGWEEVPKIISTFQFGGKTVLGGLAGGFLGVEIAKKKIGYPHSTGDAFALAIPLGHAIGRVGCLLGGCCYGTVCELPWAISYPEGSFLHLLQVSQGIIPESAIRSLAVHPTPIYEIIFNLGLFAFFYTKRGTYKVRGSMFRLYLAAYGLFRLLEEFIRGDSPPAETAIFTPVQILLLVAVIYFGRQFYNNELKNNIAGAVG</sequence>
<evidence type="ECO:0000313" key="7">
    <source>
        <dbReference type="EMBL" id="SVB44319.1"/>
    </source>
</evidence>
<feature type="transmembrane region" description="Helical" evidence="6">
    <location>
        <begin position="230"/>
        <end position="250"/>
    </location>
</feature>
<keyword evidence="2" id="KW-0808">Transferase</keyword>
<evidence type="ECO:0000256" key="5">
    <source>
        <dbReference type="ARBA" id="ARBA00023136"/>
    </source>
</evidence>
<evidence type="ECO:0000256" key="6">
    <source>
        <dbReference type="SAM" id="Phobius"/>
    </source>
</evidence>
<dbReference type="PANTHER" id="PTHR30589">
    <property type="entry name" value="PROLIPOPROTEIN DIACYLGLYCERYL TRANSFERASE"/>
    <property type="match status" value="1"/>
</dbReference>
<keyword evidence="5 6" id="KW-0472">Membrane</keyword>
<dbReference type="InterPro" id="IPR001640">
    <property type="entry name" value="Lgt"/>
</dbReference>
<dbReference type="Pfam" id="PF01790">
    <property type="entry name" value="LGT"/>
    <property type="match status" value="1"/>
</dbReference>
<dbReference type="GO" id="GO:0005886">
    <property type="term" value="C:plasma membrane"/>
    <property type="evidence" value="ECO:0007669"/>
    <property type="project" value="InterPro"/>
</dbReference>
<evidence type="ECO:0000256" key="4">
    <source>
        <dbReference type="ARBA" id="ARBA00022989"/>
    </source>
</evidence>
<evidence type="ECO:0000256" key="2">
    <source>
        <dbReference type="ARBA" id="ARBA00022679"/>
    </source>
</evidence>
<gene>
    <name evidence="7" type="ORF">METZ01_LOCUS197173</name>
</gene>
<proteinExistence type="predicted"/>
<dbReference type="EMBL" id="UINC01042119">
    <property type="protein sequence ID" value="SVB44319.1"/>
    <property type="molecule type" value="Genomic_DNA"/>
</dbReference>
<organism evidence="7">
    <name type="scientific">marine metagenome</name>
    <dbReference type="NCBI Taxonomy" id="408172"/>
    <lineage>
        <taxon>unclassified sequences</taxon>
        <taxon>metagenomes</taxon>
        <taxon>ecological metagenomes</taxon>
    </lineage>
</organism>